<evidence type="ECO:0000313" key="4">
    <source>
        <dbReference type="Proteomes" id="UP001589792"/>
    </source>
</evidence>
<keyword evidence="4" id="KW-1185">Reference proteome</keyword>
<dbReference type="Gene3D" id="1.10.10.10">
    <property type="entry name" value="Winged helix-like DNA-binding domain superfamily/Winged helix DNA-binding domain"/>
    <property type="match status" value="1"/>
</dbReference>
<proteinExistence type="predicted"/>
<dbReference type="InterPro" id="IPR026881">
    <property type="entry name" value="WYL_dom"/>
</dbReference>
<dbReference type="Proteomes" id="UP001589792">
    <property type="component" value="Unassembled WGS sequence"/>
</dbReference>
<dbReference type="SUPFAM" id="SSF46785">
    <property type="entry name" value="Winged helix' DNA-binding domain"/>
    <property type="match status" value="1"/>
</dbReference>
<dbReference type="PROSITE" id="PS52050">
    <property type="entry name" value="WYL"/>
    <property type="match status" value="1"/>
</dbReference>
<sequence length="236" mass="26930">MSRTQRLLELMQLLRRHRYPVTGYSLAEELGISMRTLYRDIATLQQQGADIVGETGIGYVLRPGFMLPPLMFSQQEIEALVLGVRWVEHRGDSQLARGATNALVKIAAVLPDELREELDANTLLIGPVSTAYADDDVLVMIREAIRLERKVRVEYCDNAGNSSERVLWPFAMGYFEQIQVLIAWCELRGAIRHFRIDRIGQLTPLEQRYPRGRRALMKMWRESEGISSSPVTTARN</sequence>
<dbReference type="EMBL" id="JBHLXG010000010">
    <property type="protein sequence ID" value="MFC0227011.1"/>
    <property type="molecule type" value="Genomic_DNA"/>
</dbReference>
<evidence type="ECO:0000259" key="2">
    <source>
        <dbReference type="Pfam" id="PF13280"/>
    </source>
</evidence>
<dbReference type="InterPro" id="IPR036388">
    <property type="entry name" value="WH-like_DNA-bd_sf"/>
</dbReference>
<evidence type="ECO:0000313" key="3">
    <source>
        <dbReference type="EMBL" id="MFC0227011.1"/>
    </source>
</evidence>
<evidence type="ECO:0000259" key="1">
    <source>
        <dbReference type="Pfam" id="PF08279"/>
    </source>
</evidence>
<comment type="caution">
    <text evidence="3">The sequence shown here is derived from an EMBL/GenBank/DDBJ whole genome shotgun (WGS) entry which is preliminary data.</text>
</comment>
<dbReference type="Pfam" id="PF13280">
    <property type="entry name" value="WYL"/>
    <property type="match status" value="1"/>
</dbReference>
<dbReference type="Pfam" id="PF08279">
    <property type="entry name" value="HTH_11"/>
    <property type="match status" value="1"/>
</dbReference>
<name>A0ABV6EDF1_9GAMM</name>
<accession>A0ABV6EDF1</accession>
<dbReference type="PANTHER" id="PTHR34580">
    <property type="match status" value="1"/>
</dbReference>
<dbReference type="InterPro" id="IPR036390">
    <property type="entry name" value="WH_DNA-bd_sf"/>
</dbReference>
<feature type="domain" description="WYL" evidence="2">
    <location>
        <begin position="137"/>
        <end position="203"/>
    </location>
</feature>
<reference evidence="3 4" key="1">
    <citation type="submission" date="2024-09" db="EMBL/GenBank/DDBJ databases">
        <authorList>
            <person name="Sun Q."/>
            <person name="Mori K."/>
        </authorList>
    </citation>
    <scope>NUCLEOTIDE SEQUENCE [LARGE SCALE GENOMIC DNA]</scope>
    <source>
        <strain evidence="3 4">CCM 8626</strain>
    </source>
</reference>
<gene>
    <name evidence="3" type="ORF">ACFFJ3_10935</name>
</gene>
<organism evidence="3 4">
    <name type="scientific">Serratia aquatilis</name>
    <dbReference type="NCBI Taxonomy" id="1737515"/>
    <lineage>
        <taxon>Bacteria</taxon>
        <taxon>Pseudomonadati</taxon>
        <taxon>Pseudomonadota</taxon>
        <taxon>Gammaproteobacteria</taxon>
        <taxon>Enterobacterales</taxon>
        <taxon>Yersiniaceae</taxon>
        <taxon>Serratia</taxon>
    </lineage>
</organism>
<dbReference type="PANTHER" id="PTHR34580:SF3">
    <property type="entry name" value="PROTEIN PAFB"/>
    <property type="match status" value="1"/>
</dbReference>
<protein>
    <submittedName>
        <fullName evidence="3">Helix-turn-helix transcriptional regulator</fullName>
    </submittedName>
</protein>
<dbReference type="InterPro" id="IPR013196">
    <property type="entry name" value="HTH_11"/>
</dbReference>
<feature type="domain" description="Helix-turn-helix type 11" evidence="1">
    <location>
        <begin position="6"/>
        <end position="59"/>
    </location>
</feature>
<dbReference type="RefSeq" id="WP_380675157.1">
    <property type="nucleotide sequence ID" value="NZ_CP173186.1"/>
</dbReference>
<dbReference type="InterPro" id="IPR051534">
    <property type="entry name" value="CBASS_pafABC_assoc_protein"/>
</dbReference>